<dbReference type="InterPro" id="IPR025955">
    <property type="entry name" value="TraC/Conjuga_ATPase"/>
</dbReference>
<dbReference type="NCBIfam" id="TIGR03744">
    <property type="entry name" value="traC_PFL_4706"/>
    <property type="match status" value="1"/>
</dbReference>
<dbReference type="Gene3D" id="3.40.50.300">
    <property type="entry name" value="P-loop containing nucleotide triphosphate hydrolases"/>
    <property type="match status" value="1"/>
</dbReference>
<dbReference type="OrthoDB" id="5555485at2"/>
<protein>
    <submittedName>
        <fullName evidence="1">Conjugative transfer ATPase</fullName>
    </submittedName>
</protein>
<dbReference type="InterPro" id="IPR051162">
    <property type="entry name" value="T4SS_component"/>
</dbReference>
<evidence type="ECO:0000313" key="2">
    <source>
        <dbReference type="Proteomes" id="UP000189462"/>
    </source>
</evidence>
<name>A0A1V3NVP3_9GAMM</name>
<sequence length="903" mass="100388">MSGARKPVTTAQTASLYNRPPSFADLLPWVDFDDESKVFLLEDWRGVAALFELTPVPSEGRTEGYMERLSESLQTVIADSIPEEDTAPWVLQFFVQDDHDLSGYLAGLEAYIRERNPDPDNALSGEFLDLMREHVARLSNPNGIFVDGAVTGCRWHARNRRVRAALYRRPPRGSVSRSGAPTPEAELGEVAQRFVAALSSSGVSARRCDERDLYEWLFPWFNPAPKVARGGRGLDYAPYPGSGDRSLGMDLASLLLLSPPSSDAREGAWFFDGLPHKCLTVDGLRSAPRPGHLTGERRAGEHINALFDLMPEHTIMGMTVVIQAQDQIRNKIASIKNASRVDTATANAAREQCETAEVELARGNKLYPVTLCFFLRGSDIVNLRQKTTQVTAALLSQGLQPIEREADLLALDSYIRMLPMNYDPAHNRKTKRSRLLYASQIASLAPFYGRSTGTGHPGWSFWNRGGEPLTFDPLNKMDRSKNAFALIVGPMGSGKSAFLCYSVSQMAAIYRPRIFIIEKGDSFGLLGRYLASRGLSVNQVTLKPGVEISLNPFADAVKLLDDALRSEAMVENFDDAVVPEEDDPEEEKERDILGEMEIAARIMITGGEKKEDDRMTRADRMLIRRAILEAARTVASAGRDQAIPEDLVAAMRALAKDPELSDTRRNRVQEMADGMELFCDGLAGRFFNRPGKPWPDSDVTIVDMGIFANEGYEDLLAVAYIGLMNRINAVVEARQYEHRHTLVVTDEGHLITTNPLLAPYVIKIVKMWRKLGAWFWIATQNLEDFPAESRKMLTTMEWWICLTMTKDEVEQVARFKELTDEQKKLLVSATKSPGRYTEGAVLADNVNALFRNIPPPFALALAMTEKHEKAERAQIMAETGCSEVEAALIVADRIAARSTGARP</sequence>
<organism evidence="1 2">
    <name type="scientific">Thioalkalivibrio denitrificans</name>
    <dbReference type="NCBI Taxonomy" id="108003"/>
    <lineage>
        <taxon>Bacteria</taxon>
        <taxon>Pseudomonadati</taxon>
        <taxon>Pseudomonadota</taxon>
        <taxon>Gammaproteobacteria</taxon>
        <taxon>Chromatiales</taxon>
        <taxon>Ectothiorhodospiraceae</taxon>
        <taxon>Thioalkalivibrio</taxon>
    </lineage>
</organism>
<dbReference type="Pfam" id="PF11130">
    <property type="entry name" value="TraC_F_IV"/>
    <property type="match status" value="1"/>
</dbReference>
<dbReference type="Gene3D" id="1.10.8.730">
    <property type="match status" value="1"/>
</dbReference>
<reference evidence="1 2" key="1">
    <citation type="submission" date="2017-02" db="EMBL/GenBank/DDBJ databases">
        <title>Genomic diversity within the haloalkaliphilic genus Thioalkalivibrio.</title>
        <authorList>
            <person name="Ahn A.-C."/>
            <person name="Meier-Kolthoff J."/>
            <person name="Overmars L."/>
            <person name="Richter M."/>
            <person name="Woyke T."/>
            <person name="Sorokin D.Y."/>
            <person name="Muyzer G."/>
        </authorList>
    </citation>
    <scope>NUCLEOTIDE SEQUENCE [LARGE SCALE GENOMIC DNA]</scope>
    <source>
        <strain evidence="1 2">ALJD</strain>
    </source>
</reference>
<dbReference type="InterPro" id="IPR027417">
    <property type="entry name" value="P-loop_NTPase"/>
</dbReference>
<gene>
    <name evidence="1" type="ORF">B1C78_00320</name>
</gene>
<dbReference type="InterPro" id="IPR022303">
    <property type="entry name" value="Conjug_Trfer_ATPase"/>
</dbReference>
<keyword evidence="2" id="KW-1185">Reference proteome</keyword>
<dbReference type="EMBL" id="MVBK01000001">
    <property type="protein sequence ID" value="OOG28882.1"/>
    <property type="molecule type" value="Genomic_DNA"/>
</dbReference>
<accession>A0A1V3NVP3</accession>
<proteinExistence type="predicted"/>
<dbReference type="Proteomes" id="UP000189462">
    <property type="component" value="Unassembled WGS sequence"/>
</dbReference>
<dbReference type="STRING" id="108003.B1C78_00320"/>
<dbReference type="PANTHER" id="PTHR30121:SF6">
    <property type="entry name" value="SLR6007 PROTEIN"/>
    <property type="match status" value="1"/>
</dbReference>
<comment type="caution">
    <text evidence="1">The sequence shown here is derived from an EMBL/GenBank/DDBJ whole genome shotgun (WGS) entry which is preliminary data.</text>
</comment>
<evidence type="ECO:0000313" key="1">
    <source>
        <dbReference type="EMBL" id="OOG28882.1"/>
    </source>
</evidence>
<dbReference type="SUPFAM" id="SSF52540">
    <property type="entry name" value="P-loop containing nucleoside triphosphate hydrolases"/>
    <property type="match status" value="1"/>
</dbReference>
<dbReference type="PANTHER" id="PTHR30121">
    <property type="entry name" value="UNCHARACTERIZED PROTEIN YJGR-RELATED"/>
    <property type="match status" value="1"/>
</dbReference>
<dbReference type="AlphaFoldDB" id="A0A1V3NVP3"/>